<gene>
    <name evidence="1" type="primary">Acey_s0283.g1296</name>
    <name evidence="1" type="ORF">Y032_0283g1296</name>
</gene>
<evidence type="ECO:0000313" key="1">
    <source>
        <dbReference type="EMBL" id="EYB86174.1"/>
    </source>
</evidence>
<keyword evidence="2" id="KW-1185">Reference proteome</keyword>
<reference evidence="2" key="1">
    <citation type="journal article" date="2015" name="Nat. Genet.">
        <title>The genome and transcriptome of the zoonotic hookworm Ancylostoma ceylanicum identify infection-specific gene families.</title>
        <authorList>
            <person name="Schwarz E.M."/>
            <person name="Hu Y."/>
            <person name="Antoshechkin I."/>
            <person name="Miller M.M."/>
            <person name="Sternberg P.W."/>
            <person name="Aroian R.V."/>
        </authorList>
    </citation>
    <scope>NUCLEOTIDE SEQUENCE</scope>
    <source>
        <strain evidence="2">HY135</strain>
    </source>
</reference>
<name>A0A016S7E2_9BILA</name>
<sequence>MCQQCHHSAVDPITVSSVQKSDSAARWEGSSATAEEEMKSYMTIPSSLILYLNTTGTLWKILPKTTRCFLKSFESVLTAPRNPERQSWNASRRPLRNCIVVRRGLKLDPNASRVEQPTSSASCRRSLHEDLQKLRQNKIMKAAKRKRSPKKCRKNLREYNVSITALRNEDGISTFSHREMESVTEGFYTNLFCFSTAVPSPNIPAGEKLPRILPSKARVAIRNMRPGTASGPDLTPTDLLRAGGDRLHGILAAHSSSYLEKERIPDQWRTSPTILLHKKVTKRIFETTVQYDRRARFTSVSQKSSSHAYRRL</sequence>
<dbReference type="Proteomes" id="UP000024635">
    <property type="component" value="Unassembled WGS sequence"/>
</dbReference>
<protein>
    <submittedName>
        <fullName evidence="1">Uncharacterized protein</fullName>
    </submittedName>
</protein>
<evidence type="ECO:0000313" key="2">
    <source>
        <dbReference type="Proteomes" id="UP000024635"/>
    </source>
</evidence>
<accession>A0A016S7E2</accession>
<organism evidence="1 2">
    <name type="scientific">Ancylostoma ceylanicum</name>
    <dbReference type="NCBI Taxonomy" id="53326"/>
    <lineage>
        <taxon>Eukaryota</taxon>
        <taxon>Metazoa</taxon>
        <taxon>Ecdysozoa</taxon>
        <taxon>Nematoda</taxon>
        <taxon>Chromadorea</taxon>
        <taxon>Rhabditida</taxon>
        <taxon>Rhabditina</taxon>
        <taxon>Rhabditomorpha</taxon>
        <taxon>Strongyloidea</taxon>
        <taxon>Ancylostomatidae</taxon>
        <taxon>Ancylostomatinae</taxon>
        <taxon>Ancylostoma</taxon>
    </lineage>
</organism>
<dbReference type="EMBL" id="JARK01001619">
    <property type="protein sequence ID" value="EYB86174.1"/>
    <property type="molecule type" value="Genomic_DNA"/>
</dbReference>
<comment type="caution">
    <text evidence="1">The sequence shown here is derived from an EMBL/GenBank/DDBJ whole genome shotgun (WGS) entry which is preliminary data.</text>
</comment>
<proteinExistence type="predicted"/>
<dbReference type="AlphaFoldDB" id="A0A016S7E2"/>